<gene>
    <name evidence="1" type="ORF">OKC24_18310</name>
</gene>
<dbReference type="InterPro" id="IPR054500">
    <property type="entry name" value="Phage_fiber_rpt"/>
</dbReference>
<dbReference type="EMBL" id="JAPEQW010000046">
    <property type="protein sequence ID" value="MCW8041083.1"/>
    <property type="molecule type" value="Genomic_DNA"/>
</dbReference>
<comment type="caution">
    <text evidence="1">The sequence shown here is derived from an EMBL/GenBank/DDBJ whole genome shotgun (WGS) entry which is preliminary data.</text>
</comment>
<dbReference type="Proteomes" id="UP001209682">
    <property type="component" value="Unassembled WGS sequence"/>
</dbReference>
<organism evidence="1 2">
    <name type="scientific">Acinetobacter entericus</name>
    <dbReference type="NCBI Taxonomy" id="2989714"/>
    <lineage>
        <taxon>Bacteria</taxon>
        <taxon>Pseudomonadati</taxon>
        <taxon>Pseudomonadota</taxon>
        <taxon>Gammaproteobacteria</taxon>
        <taxon>Moraxellales</taxon>
        <taxon>Moraxellaceae</taxon>
        <taxon>Acinetobacter</taxon>
    </lineage>
</organism>
<proteinExistence type="predicted"/>
<dbReference type="RefSeq" id="WP_265466144.1">
    <property type="nucleotide sequence ID" value="NZ_JAPEQW010000046.1"/>
</dbReference>
<protein>
    <recommendedName>
        <fullName evidence="3">Tail fiber protein</fullName>
    </recommendedName>
</protein>
<evidence type="ECO:0000313" key="1">
    <source>
        <dbReference type="EMBL" id="MCW8041083.1"/>
    </source>
</evidence>
<evidence type="ECO:0008006" key="3">
    <source>
        <dbReference type="Google" id="ProtNLM"/>
    </source>
</evidence>
<sequence length="203" mass="22154">MTIDKLTVFSEAGDKNTDELNLSQGFPLKLQPARQWMNWLFNKITLKINSVIDGLGELDTNKVNTTDIVDNLESNDSKKPLSARMGKKLNDEKLDKADLAEGEAPIFAARAWANFNGGTGEIRKSGNVESVVRNSHGNYTITFTKPMPHKDYVVITGVSNFGAGTNFGVVSQTVDGFVLQSVYGGDNTIALFDPTLAMVTIFC</sequence>
<reference evidence="1 2" key="1">
    <citation type="submission" date="2022-11" db="EMBL/GenBank/DDBJ databases">
        <title>Acinetobacter entericus sp. nov., isolated from the gut of the plastic-eating larvae of the Coleoptera insect Zophobas atratus.</title>
        <authorList>
            <person name="Dong X."/>
            <person name="Yang Y."/>
        </authorList>
    </citation>
    <scope>NUCLEOTIDE SEQUENCE [LARGE SCALE GENOMIC DNA]</scope>
    <source>
        <strain evidence="1 2">BIT-DXN8</strain>
    </source>
</reference>
<name>A0ABT3NNG9_9GAMM</name>
<evidence type="ECO:0000313" key="2">
    <source>
        <dbReference type="Proteomes" id="UP001209682"/>
    </source>
</evidence>
<accession>A0ABT3NNG9</accession>
<keyword evidence="2" id="KW-1185">Reference proteome</keyword>
<dbReference type="Pfam" id="PF22337">
    <property type="entry name" value="Phage_fiber_rpt"/>
    <property type="match status" value="1"/>
</dbReference>